<dbReference type="InterPro" id="IPR002052">
    <property type="entry name" value="DNA_methylase_N6_adenine_CS"/>
</dbReference>
<dbReference type="Proteomes" id="UP000027821">
    <property type="component" value="Unassembled WGS sequence"/>
</dbReference>
<name>A0A074KTM7_9BACT</name>
<dbReference type="InterPro" id="IPR029464">
    <property type="entry name" value="HSDR_N"/>
</dbReference>
<feature type="coiled-coil region" evidence="3">
    <location>
        <begin position="645"/>
        <end position="685"/>
    </location>
</feature>
<sequence length="781" mass="90519">MQLKIENNKIYAPILGKWVNLTPEEKLKQEFIIRLINHYGYSLEQLDQDVVIKDRYKADIGIWRNKSEKKKNKIPSIIIAAQCKAEHITINAEDYLIGYNFASSVKADFFIATNLKETKIFYIKDEPLDRKLERLQDIPKAQLITEDAQIRKFISESKTFTRDQFTALLSKCHNIIRNNDKLSPEAAFDEISKILFMKIMYERKSNQELIFSKERFKSLEKDYEENIRPSLKATGSSLFDKEYMQYLFDKTKEEFKNDELFEELDRIRIRQRSFEMIVEELESFNLSNTSDDIKGIAFEEFLGRTFRGELGQFFTPRTVVDYMVDVLDPEEDELICDPCCGSGGFLIKAFEYVRDKIESDIQSKVKNIQSTYYDSNFEKLPKAQKSKIEKKVNDLKLKLFEEFNLNNKKGRLHNLSHNCIFGTDANPRMARTAKMNMIMHGDGHGGVHHHDGLLNVNGIFDGRFDVILTNPPFGSRVNKTLKITPSDIPSEEKIKYYEDRYKEYNYRETVVKQIQDWANHDNGHGKSRGKALLDIFDVGAWSGLTEVLFLERSLNLLKLGGRMGIVLPDGVLNNSALQKIREYIEGKAKIINITSIPQDVFIASGATVKPSLLFLKKFSEEELATYQKITEETTKEIKDKYQPKLDELKATFKLEEKKLKESKLAKELRELKKKYAEDVKQFEDLIAADIKPLVKERFDYPIPVIEIHDAGISSTGAPTDSKELKETAEEFKIYRKRAKLWAEPKKETQYPVDDDGNISRLQLIDGNIVSESQIFYEAYAH</sequence>
<keyword evidence="3" id="KW-0175">Coiled coil</keyword>
<keyword evidence="6" id="KW-0489">Methyltransferase</keyword>
<dbReference type="Pfam" id="PF13588">
    <property type="entry name" value="HSDR_N_2"/>
    <property type="match status" value="1"/>
</dbReference>
<feature type="domain" description="DNA methylase adenine-specific" evidence="4">
    <location>
        <begin position="414"/>
        <end position="529"/>
    </location>
</feature>
<comment type="similarity">
    <text evidence="1">Belongs to the N(4)/N(6)-methyltransferase family.</text>
</comment>
<keyword evidence="6" id="KW-0808">Transferase</keyword>
<evidence type="ECO:0000256" key="2">
    <source>
        <dbReference type="ARBA" id="ARBA00022747"/>
    </source>
</evidence>
<dbReference type="InterPro" id="IPR003356">
    <property type="entry name" value="DNA_methylase_A-5"/>
</dbReference>
<gene>
    <name evidence="6" type="ORF">EL17_18850</name>
</gene>
<dbReference type="OrthoDB" id="9814572at2"/>
<organism evidence="6 7">
    <name type="scientific">Anditalea andensis</name>
    <dbReference type="NCBI Taxonomy" id="1048983"/>
    <lineage>
        <taxon>Bacteria</taxon>
        <taxon>Pseudomonadati</taxon>
        <taxon>Bacteroidota</taxon>
        <taxon>Cytophagia</taxon>
        <taxon>Cytophagales</taxon>
        <taxon>Cytophagaceae</taxon>
        <taxon>Anditalea</taxon>
    </lineage>
</organism>
<evidence type="ECO:0000256" key="3">
    <source>
        <dbReference type="SAM" id="Coils"/>
    </source>
</evidence>
<dbReference type="EMBL" id="JMIH01000026">
    <property type="protein sequence ID" value="KEO72259.1"/>
    <property type="molecule type" value="Genomic_DNA"/>
</dbReference>
<dbReference type="PANTHER" id="PTHR42998">
    <property type="entry name" value="TYPE I RESTRICTION ENZYME HINDVIIP M PROTEIN-RELATED"/>
    <property type="match status" value="1"/>
</dbReference>
<dbReference type="AlphaFoldDB" id="A0A074KTM7"/>
<dbReference type="GO" id="GO:0003677">
    <property type="term" value="F:DNA binding"/>
    <property type="evidence" value="ECO:0007669"/>
    <property type="project" value="InterPro"/>
</dbReference>
<dbReference type="InterPro" id="IPR052916">
    <property type="entry name" value="Type-I_RE_MTase_Subunit"/>
</dbReference>
<keyword evidence="2" id="KW-0680">Restriction system</keyword>
<feature type="domain" description="Type I restriction enzyme R protein N-terminal" evidence="5">
    <location>
        <begin position="23"/>
        <end position="139"/>
    </location>
</feature>
<evidence type="ECO:0000313" key="6">
    <source>
        <dbReference type="EMBL" id="KEO72259.1"/>
    </source>
</evidence>
<protein>
    <submittedName>
        <fullName evidence="6">N-6 DNA methylase</fullName>
    </submittedName>
</protein>
<dbReference type="STRING" id="1048983.EL17_18850"/>
<dbReference type="Gene3D" id="3.40.50.150">
    <property type="entry name" value="Vaccinia Virus protein VP39"/>
    <property type="match status" value="1"/>
</dbReference>
<proteinExistence type="inferred from homology"/>
<feature type="domain" description="DNA methylase adenine-specific" evidence="4">
    <location>
        <begin position="546"/>
        <end position="645"/>
    </location>
</feature>
<evidence type="ECO:0000256" key="1">
    <source>
        <dbReference type="ARBA" id="ARBA00006594"/>
    </source>
</evidence>
<keyword evidence="7" id="KW-1185">Reference proteome</keyword>
<evidence type="ECO:0000313" key="7">
    <source>
        <dbReference type="Proteomes" id="UP000027821"/>
    </source>
</evidence>
<dbReference type="PANTHER" id="PTHR42998:SF1">
    <property type="entry name" value="TYPE I RESTRICTION ENZYME HINDI METHYLASE SUBUNIT"/>
    <property type="match status" value="1"/>
</dbReference>
<comment type="caution">
    <text evidence="6">The sequence shown here is derived from an EMBL/GenBank/DDBJ whole genome shotgun (WGS) entry which is preliminary data.</text>
</comment>
<evidence type="ECO:0000259" key="5">
    <source>
        <dbReference type="Pfam" id="PF13588"/>
    </source>
</evidence>
<feature type="domain" description="DNA methylase adenine-specific" evidence="4">
    <location>
        <begin position="291"/>
        <end position="364"/>
    </location>
</feature>
<dbReference type="GO" id="GO:0008170">
    <property type="term" value="F:N-methyltransferase activity"/>
    <property type="evidence" value="ECO:0007669"/>
    <property type="project" value="InterPro"/>
</dbReference>
<dbReference type="Pfam" id="PF02384">
    <property type="entry name" value="N6_Mtase"/>
    <property type="match status" value="3"/>
</dbReference>
<dbReference type="GO" id="GO:0009307">
    <property type="term" value="P:DNA restriction-modification system"/>
    <property type="evidence" value="ECO:0007669"/>
    <property type="project" value="UniProtKB-KW"/>
</dbReference>
<accession>A0A074KTM7</accession>
<dbReference type="PROSITE" id="PS00092">
    <property type="entry name" value="N6_MTASE"/>
    <property type="match status" value="1"/>
</dbReference>
<evidence type="ECO:0000259" key="4">
    <source>
        <dbReference type="Pfam" id="PF02384"/>
    </source>
</evidence>
<dbReference type="eggNOG" id="COG0286">
    <property type="taxonomic scope" value="Bacteria"/>
</dbReference>
<dbReference type="GO" id="GO:0032259">
    <property type="term" value="P:methylation"/>
    <property type="evidence" value="ECO:0007669"/>
    <property type="project" value="UniProtKB-KW"/>
</dbReference>
<dbReference type="InterPro" id="IPR029063">
    <property type="entry name" value="SAM-dependent_MTases_sf"/>
</dbReference>
<reference evidence="6 7" key="1">
    <citation type="submission" date="2014-04" db="EMBL/GenBank/DDBJ databases">
        <title>Characterization and application of a salt tolerant electro-active bacterium.</title>
        <authorList>
            <person name="Yang L."/>
            <person name="Wei S."/>
            <person name="Tay Q.X.M."/>
        </authorList>
    </citation>
    <scope>NUCLEOTIDE SEQUENCE [LARGE SCALE GENOMIC DNA]</scope>
    <source>
        <strain evidence="6 7">LY1</strain>
    </source>
</reference>
<dbReference type="PRINTS" id="PR00507">
    <property type="entry name" value="N12N6MTFRASE"/>
</dbReference>
<dbReference type="SUPFAM" id="SSF53335">
    <property type="entry name" value="S-adenosyl-L-methionine-dependent methyltransferases"/>
    <property type="match status" value="1"/>
</dbReference>